<comment type="caution">
    <text evidence="2">The sequence shown here is derived from an EMBL/GenBank/DDBJ whole genome shotgun (WGS) entry which is preliminary data.</text>
</comment>
<evidence type="ECO:0000313" key="3">
    <source>
        <dbReference type="Proteomes" id="UP000033999"/>
    </source>
</evidence>
<sequence length="131" mass="14745">MDNDNFLRMTASDLERRDVVQRLLRSQLTIATAALQLRLSARHLKRLKAKARKSGLSALLHGNRGKPSPNRLPDSERKRIIALVSEKYLDFSLTFATEKLSESHGITHDPKTIQSFLIKANVWTAQGLAGR</sequence>
<reference evidence="2 3" key="1">
    <citation type="journal article" date="2015" name="Nature">
        <title>rRNA introns, odd ribosomes, and small enigmatic genomes across a large radiation of phyla.</title>
        <authorList>
            <person name="Brown C.T."/>
            <person name="Hug L.A."/>
            <person name="Thomas B.C."/>
            <person name="Sharon I."/>
            <person name="Castelle C.J."/>
            <person name="Singh A."/>
            <person name="Wilkins M.J."/>
            <person name="Williams K.H."/>
            <person name="Banfield J.F."/>
        </authorList>
    </citation>
    <scope>NUCLEOTIDE SEQUENCE [LARGE SCALE GENOMIC DNA]</scope>
</reference>
<proteinExistence type="predicted"/>
<dbReference type="EMBL" id="LCKX01000032">
    <property type="protein sequence ID" value="KKU06465.1"/>
    <property type="molecule type" value="Genomic_DNA"/>
</dbReference>
<dbReference type="AlphaFoldDB" id="A0A0G1QCT1"/>
<dbReference type="SUPFAM" id="SSF46689">
    <property type="entry name" value="Homeodomain-like"/>
    <property type="match status" value="1"/>
</dbReference>
<gene>
    <name evidence="2" type="ORF">UX10_C0032G0016</name>
</gene>
<dbReference type="InterPro" id="IPR009057">
    <property type="entry name" value="Homeodomain-like_sf"/>
</dbReference>
<protein>
    <submittedName>
        <fullName evidence="2">Riorf49 protein</fullName>
    </submittedName>
</protein>
<evidence type="ECO:0000313" key="2">
    <source>
        <dbReference type="EMBL" id="KKU06465.1"/>
    </source>
</evidence>
<organism evidence="2 3">
    <name type="scientific">Candidatus Magasanikbacteria bacterium GW2011_GWA2_45_39</name>
    <dbReference type="NCBI Taxonomy" id="1619041"/>
    <lineage>
        <taxon>Bacteria</taxon>
        <taxon>Candidatus Magasanikiibacteriota</taxon>
    </lineage>
</organism>
<dbReference type="Proteomes" id="UP000033999">
    <property type="component" value="Unassembled WGS sequence"/>
</dbReference>
<accession>A0A0G1QCT1</accession>
<feature type="region of interest" description="Disordered" evidence="1">
    <location>
        <begin position="53"/>
        <end position="76"/>
    </location>
</feature>
<name>A0A0G1QCT1_9BACT</name>
<evidence type="ECO:0000256" key="1">
    <source>
        <dbReference type="SAM" id="MobiDB-lite"/>
    </source>
</evidence>